<keyword evidence="2" id="KW-1277">Toxin-antitoxin system</keyword>
<evidence type="ECO:0000313" key="14">
    <source>
        <dbReference type="Proteomes" id="UP000291191"/>
    </source>
</evidence>
<keyword evidence="6" id="KW-0547">Nucleotide-binding</keyword>
<protein>
    <submittedName>
        <fullName evidence="11">Nucleotidyltransferase</fullName>
    </submittedName>
</protein>
<sequence>METTQEIVDRLRAYKEKFADKYGIEQLGLFGSVARGEQDEKSDIDVFITMSRPSFFTRMNIKEELQKLFHRKVDLVTLHENMFRSFRQNLERDAIYI</sequence>
<dbReference type="EMBL" id="RCXO01000017">
    <property type="protein sequence ID" value="RYT79471.1"/>
    <property type="molecule type" value="Genomic_DNA"/>
</dbReference>
<reference evidence="12 14" key="2">
    <citation type="journal article" date="2019" name="Science, e1252229">
        <title>Invertible promoters mediate bacterial phase variation, antibiotic resistance, and host adaptation in the gut.</title>
        <authorList>
            <person name="Jiang X."/>
            <person name="Hall A.B."/>
            <person name="Arthur T.D."/>
            <person name="Plichta D.R."/>
            <person name="Covington C.T."/>
            <person name="Poyet M."/>
            <person name="Crothers J."/>
            <person name="Moses P.L."/>
            <person name="Tolonen A.C."/>
            <person name="Vlamakis H."/>
            <person name="Alm E.J."/>
            <person name="Xavier R.J."/>
        </authorList>
    </citation>
    <scope>NUCLEOTIDE SEQUENCE [LARGE SCALE GENOMIC DNA]</scope>
    <source>
        <strain evidence="12">Bf_0095</strain>
        <strain evidence="14">bf_0095</strain>
    </source>
</reference>
<dbReference type="Proteomes" id="UP000291191">
    <property type="component" value="Unassembled WGS sequence"/>
</dbReference>
<evidence type="ECO:0000256" key="5">
    <source>
        <dbReference type="ARBA" id="ARBA00022723"/>
    </source>
</evidence>
<keyword evidence="8" id="KW-0460">Magnesium</keyword>
<keyword evidence="7" id="KW-0067">ATP-binding</keyword>
<keyword evidence="14" id="KW-1185">Reference proteome</keyword>
<keyword evidence="4" id="KW-0548">Nucleotidyltransferase</keyword>
<proteinExistence type="inferred from homology"/>
<evidence type="ECO:0000313" key="13">
    <source>
        <dbReference type="Proteomes" id="UP000286003"/>
    </source>
</evidence>
<organism evidence="11 13">
    <name type="scientific">Bacteroides intestinalis</name>
    <dbReference type="NCBI Taxonomy" id="329854"/>
    <lineage>
        <taxon>Bacteria</taxon>
        <taxon>Pseudomonadati</taxon>
        <taxon>Bacteroidota</taxon>
        <taxon>Bacteroidia</taxon>
        <taxon>Bacteroidales</taxon>
        <taxon>Bacteroidaceae</taxon>
        <taxon>Bacteroides</taxon>
    </lineage>
</organism>
<dbReference type="CDD" id="cd05403">
    <property type="entry name" value="NT_KNTase_like"/>
    <property type="match status" value="1"/>
</dbReference>
<evidence type="ECO:0000256" key="4">
    <source>
        <dbReference type="ARBA" id="ARBA00022695"/>
    </source>
</evidence>
<dbReference type="InterPro" id="IPR052038">
    <property type="entry name" value="Type-VII_TA_antitoxin"/>
</dbReference>
<evidence type="ECO:0000259" key="10">
    <source>
        <dbReference type="Pfam" id="PF01909"/>
    </source>
</evidence>
<dbReference type="PANTHER" id="PTHR33571">
    <property type="entry name" value="SSL8005 PROTEIN"/>
    <property type="match status" value="1"/>
</dbReference>
<evidence type="ECO:0000256" key="6">
    <source>
        <dbReference type="ARBA" id="ARBA00022741"/>
    </source>
</evidence>
<evidence type="ECO:0000313" key="12">
    <source>
        <dbReference type="EMBL" id="RYT79471.1"/>
    </source>
</evidence>
<keyword evidence="5" id="KW-0479">Metal-binding</keyword>
<dbReference type="RefSeq" id="WP_117707815.1">
    <property type="nucleotide sequence ID" value="NZ_JAQCXL010000020.1"/>
</dbReference>
<comment type="similarity">
    <text evidence="9">Belongs to the MntA antitoxin family.</text>
</comment>
<dbReference type="Pfam" id="PF01909">
    <property type="entry name" value="NTP_transf_2"/>
    <property type="match status" value="1"/>
</dbReference>
<comment type="cofactor">
    <cofactor evidence="1">
        <name>Mg(2+)</name>
        <dbReference type="ChEBI" id="CHEBI:18420"/>
    </cofactor>
</comment>
<dbReference type="InterPro" id="IPR002934">
    <property type="entry name" value="Polymerase_NTP_transf_dom"/>
</dbReference>
<dbReference type="EMBL" id="QRQM01000018">
    <property type="protein sequence ID" value="RHN05128.1"/>
    <property type="molecule type" value="Genomic_DNA"/>
</dbReference>
<evidence type="ECO:0000256" key="7">
    <source>
        <dbReference type="ARBA" id="ARBA00022840"/>
    </source>
</evidence>
<dbReference type="OrthoDB" id="9809668at2"/>
<gene>
    <name evidence="11" type="ORF">DWZ32_15750</name>
    <name evidence="12" type="ORF">EAJ06_14230</name>
</gene>
<reference evidence="11 13" key="1">
    <citation type="submission" date="2018-08" db="EMBL/GenBank/DDBJ databases">
        <title>A genome reference for cultivated species of the human gut microbiota.</title>
        <authorList>
            <person name="Zou Y."/>
            <person name="Xue W."/>
            <person name="Luo G."/>
        </authorList>
    </citation>
    <scope>NUCLEOTIDE SEQUENCE [LARGE SCALE GENOMIC DNA]</scope>
    <source>
        <strain evidence="11 13">AF31-23</strain>
    </source>
</reference>
<dbReference type="PANTHER" id="PTHR33571:SF14">
    <property type="entry name" value="PROTEIN ADENYLYLTRANSFERASE MJ0435-RELATED"/>
    <property type="match status" value="1"/>
</dbReference>
<dbReference type="InterPro" id="IPR043519">
    <property type="entry name" value="NT_sf"/>
</dbReference>
<evidence type="ECO:0000256" key="1">
    <source>
        <dbReference type="ARBA" id="ARBA00001946"/>
    </source>
</evidence>
<dbReference type="AlphaFoldDB" id="A0A3E4KQH5"/>
<name>A0A3E4KQH5_9BACE</name>
<dbReference type="GO" id="GO:0005524">
    <property type="term" value="F:ATP binding"/>
    <property type="evidence" value="ECO:0007669"/>
    <property type="project" value="UniProtKB-KW"/>
</dbReference>
<evidence type="ECO:0000256" key="3">
    <source>
        <dbReference type="ARBA" id="ARBA00022679"/>
    </source>
</evidence>
<evidence type="ECO:0000256" key="9">
    <source>
        <dbReference type="ARBA" id="ARBA00038276"/>
    </source>
</evidence>
<dbReference type="SUPFAM" id="SSF81301">
    <property type="entry name" value="Nucleotidyltransferase"/>
    <property type="match status" value="1"/>
</dbReference>
<evidence type="ECO:0000313" key="11">
    <source>
        <dbReference type="EMBL" id="RHN05128.1"/>
    </source>
</evidence>
<dbReference type="Gene3D" id="3.30.460.10">
    <property type="entry name" value="Beta Polymerase, domain 2"/>
    <property type="match status" value="1"/>
</dbReference>
<dbReference type="GO" id="GO:0016779">
    <property type="term" value="F:nucleotidyltransferase activity"/>
    <property type="evidence" value="ECO:0007669"/>
    <property type="project" value="UniProtKB-KW"/>
</dbReference>
<evidence type="ECO:0000256" key="2">
    <source>
        <dbReference type="ARBA" id="ARBA00022649"/>
    </source>
</evidence>
<accession>A0A3E4KQH5</accession>
<feature type="domain" description="Polymerase nucleotidyl transferase" evidence="10">
    <location>
        <begin position="12"/>
        <end position="96"/>
    </location>
</feature>
<comment type="caution">
    <text evidence="11">The sequence shown here is derived from an EMBL/GenBank/DDBJ whole genome shotgun (WGS) entry which is preliminary data.</text>
</comment>
<evidence type="ECO:0000256" key="8">
    <source>
        <dbReference type="ARBA" id="ARBA00022842"/>
    </source>
</evidence>
<keyword evidence="3 12" id="KW-0808">Transferase</keyword>
<dbReference type="Proteomes" id="UP000286003">
    <property type="component" value="Unassembled WGS sequence"/>
</dbReference>
<dbReference type="GO" id="GO:0046872">
    <property type="term" value="F:metal ion binding"/>
    <property type="evidence" value="ECO:0007669"/>
    <property type="project" value="UniProtKB-KW"/>
</dbReference>